<keyword evidence="3" id="KW-1185">Reference proteome</keyword>
<name>A0A7L5BTA9_9RHOB</name>
<dbReference type="EMBL" id="CP049056">
    <property type="protein sequence ID" value="QIE54795.1"/>
    <property type="molecule type" value="Genomic_DNA"/>
</dbReference>
<feature type="transmembrane region" description="Helical" evidence="1">
    <location>
        <begin position="429"/>
        <end position="454"/>
    </location>
</feature>
<proteinExistence type="predicted"/>
<feature type="transmembrane region" description="Helical" evidence="1">
    <location>
        <begin position="233"/>
        <end position="251"/>
    </location>
</feature>
<feature type="transmembrane region" description="Helical" evidence="1">
    <location>
        <begin position="258"/>
        <end position="278"/>
    </location>
</feature>
<feature type="transmembrane region" description="Helical" evidence="1">
    <location>
        <begin position="50"/>
        <end position="68"/>
    </location>
</feature>
<feature type="transmembrane region" description="Helical" evidence="1">
    <location>
        <begin position="80"/>
        <end position="104"/>
    </location>
</feature>
<evidence type="ECO:0000313" key="3">
    <source>
        <dbReference type="Proteomes" id="UP000503336"/>
    </source>
</evidence>
<dbReference type="Proteomes" id="UP000503336">
    <property type="component" value="Chromosome"/>
</dbReference>
<evidence type="ECO:0000313" key="2">
    <source>
        <dbReference type="EMBL" id="QIE54795.1"/>
    </source>
</evidence>
<accession>A0A7L5BTA9</accession>
<dbReference type="PIRSF" id="PIRSF028704">
    <property type="entry name" value="UPC028704"/>
    <property type="match status" value="1"/>
</dbReference>
<reference evidence="2 3" key="1">
    <citation type="submission" date="2020-02" db="EMBL/GenBank/DDBJ databases">
        <title>complete genome sequence of Rhodobacteraceae bacterium.</title>
        <authorList>
            <person name="Park J."/>
            <person name="Kim Y.-S."/>
            <person name="Kim K.-H."/>
        </authorList>
    </citation>
    <scope>NUCLEOTIDE SEQUENCE [LARGE SCALE GENOMIC DNA]</scope>
    <source>
        <strain evidence="2 3">RR4-56</strain>
    </source>
</reference>
<dbReference type="InterPro" id="IPR014550">
    <property type="entry name" value="UCP028704_OpgC"/>
</dbReference>
<gene>
    <name evidence="2" type="ORF">G5B40_04655</name>
</gene>
<dbReference type="RefSeq" id="WP_165095643.1">
    <property type="nucleotide sequence ID" value="NZ_CP049056.1"/>
</dbReference>
<feature type="transmembrane region" description="Helical" evidence="1">
    <location>
        <begin position="474"/>
        <end position="493"/>
    </location>
</feature>
<keyword evidence="1" id="KW-0472">Membrane</keyword>
<keyword evidence="1" id="KW-1133">Transmembrane helix</keyword>
<sequence>MTADGRRPRDLRLDFFRGLAMFIILLAHTPGNTWTLWIPARFGFSDATEIFVFCSGMASALAFGAVFAERSWALGAARVAYRVWQVYWAHIGVFFATALLMVMLDRTGLGPEGAVYADWWPVSGLFHHTKVALVGLFTLTYVPGLFDILPMYLVILAMIPVVMLAHRFGGTYAVFGVVTALWFAAQLALWRRALDGAETHMLGEGLAALGGAFSFLALPSNPWGDGTWFFNPFGWQLVFFTGFALVMKWLPTPPVKRGLVIAAIVYLAFSLPFAWFKIYGDGYLPADWALRIRISEARDFMSPLIEKSGIGPLRYLHFLALAYLSWAAVGPGGVRLTTGWSPPPAVRGLALIGALAVLAILTAPYAYVDEIRAISPSLDAWLLARLQGLGLVAHPMRIGLLQIAHLVALLMLAWAAIGAERRKWLARDGFLALVPVIRKVGTQSLAVFMVSIPLSRFNGWWLDVIGKDVWTRGLVNLTGFAVLIATAYLVGWFKAQPWRQRQIPRAPESSSGPVANPTPAE</sequence>
<dbReference type="PANTHER" id="PTHR38592:SF3">
    <property type="entry name" value="BLL4819 PROTEIN"/>
    <property type="match status" value="1"/>
</dbReference>
<feature type="transmembrane region" description="Helical" evidence="1">
    <location>
        <begin position="15"/>
        <end position="38"/>
    </location>
</feature>
<protein>
    <submittedName>
        <fullName evidence="2">OpgC domain-containing protein</fullName>
    </submittedName>
</protein>
<dbReference type="KEGG" id="hdh:G5B40_04655"/>
<dbReference type="PANTHER" id="PTHR38592">
    <property type="entry name" value="BLL4819 PROTEIN"/>
    <property type="match status" value="1"/>
</dbReference>
<evidence type="ECO:0000256" key="1">
    <source>
        <dbReference type="SAM" id="Phobius"/>
    </source>
</evidence>
<dbReference type="Pfam" id="PF10129">
    <property type="entry name" value="OpgC_C"/>
    <property type="match status" value="2"/>
</dbReference>
<feature type="transmembrane region" description="Helical" evidence="1">
    <location>
        <begin position="172"/>
        <end position="190"/>
    </location>
</feature>
<feature type="transmembrane region" description="Helical" evidence="1">
    <location>
        <begin position="348"/>
        <end position="368"/>
    </location>
</feature>
<feature type="transmembrane region" description="Helical" evidence="1">
    <location>
        <begin position="315"/>
        <end position="336"/>
    </location>
</feature>
<organism evidence="2 3">
    <name type="scientific">Pikeienuella piscinae</name>
    <dbReference type="NCBI Taxonomy" id="2748098"/>
    <lineage>
        <taxon>Bacteria</taxon>
        <taxon>Pseudomonadati</taxon>
        <taxon>Pseudomonadota</taxon>
        <taxon>Alphaproteobacteria</taxon>
        <taxon>Rhodobacterales</taxon>
        <taxon>Paracoccaceae</taxon>
        <taxon>Pikeienuella</taxon>
    </lineage>
</organism>
<feature type="transmembrane region" description="Helical" evidence="1">
    <location>
        <begin position="398"/>
        <end position="417"/>
    </location>
</feature>
<keyword evidence="1" id="KW-0812">Transmembrane</keyword>
<dbReference type="AlphaFoldDB" id="A0A7L5BTA9"/>